<evidence type="ECO:0000256" key="6">
    <source>
        <dbReference type="ARBA" id="ARBA00022692"/>
    </source>
</evidence>
<sequence>MSSSSNISFSITEALQEHTSIFGIRLWIVILSVLFILFLILTFLYFCIPFFHCCPHREPYQSRHRLSNSLLRRPFNASELERDFSPGKQGMELEAMWSAHKGGPPGVSFMGDVEAFGFQLPLANVGRTRFSAHEIEAATNTYGTRNLIGYGESSVVYHGVLFNGARVAVKRLLNNSYEDDEELKLELDAITNITHKNLVKLLGYCLEGEDRMLVYEYIDNGSLNRWLHIRDVEASALTWDRRMTIIRGTAKGLAYLQEDLLPGIVHGNIKSSNIVLDQQWNPKISDIGSALLFNSGWSPRTPLQPSHQASETAFGEISAEKSTDVYCFGILVMEIVTGRLPVDESQPQAVYLIDSVKSMIANQEIPHLLDPRIPEMPPLKDLKWILLIAMMCVDPDLAQRPKIGHVVRMLETPSLALLKDISI</sequence>
<name>A0A2I0K740_PUNGR</name>
<dbReference type="GeneID" id="116204409"/>
<keyword evidence="15" id="KW-1185">Reference proteome</keyword>
<keyword evidence="9" id="KW-0067">ATP-binding</keyword>
<evidence type="ECO:0000313" key="15">
    <source>
        <dbReference type="Proteomes" id="UP000233551"/>
    </source>
</evidence>
<accession>A0A2I0K740</accession>
<dbReference type="AlphaFoldDB" id="A0A2I0K740"/>
<dbReference type="PANTHER" id="PTHR47984:SF15">
    <property type="entry name" value="PROTEIN KINASE DOMAIN-CONTAINING PROTEIN"/>
    <property type="match status" value="1"/>
</dbReference>
<dbReference type="Pfam" id="PF07714">
    <property type="entry name" value="PK_Tyr_Ser-Thr"/>
    <property type="match status" value="1"/>
</dbReference>
<dbReference type="PANTHER" id="PTHR47984">
    <property type="entry name" value="OS01G0323000 PROTEIN"/>
    <property type="match status" value="1"/>
</dbReference>
<dbReference type="Gene3D" id="1.10.510.10">
    <property type="entry name" value="Transferase(Phosphotransferase) domain 1"/>
    <property type="match status" value="1"/>
</dbReference>
<dbReference type="InterPro" id="IPR000719">
    <property type="entry name" value="Prot_kinase_dom"/>
</dbReference>
<organism evidence="14 15">
    <name type="scientific">Punica granatum</name>
    <name type="common">Pomegranate</name>
    <dbReference type="NCBI Taxonomy" id="22663"/>
    <lineage>
        <taxon>Eukaryota</taxon>
        <taxon>Viridiplantae</taxon>
        <taxon>Streptophyta</taxon>
        <taxon>Embryophyta</taxon>
        <taxon>Tracheophyta</taxon>
        <taxon>Spermatophyta</taxon>
        <taxon>Magnoliopsida</taxon>
        <taxon>eudicotyledons</taxon>
        <taxon>Gunneridae</taxon>
        <taxon>Pentapetalae</taxon>
        <taxon>rosids</taxon>
        <taxon>malvids</taxon>
        <taxon>Myrtales</taxon>
        <taxon>Lythraceae</taxon>
        <taxon>Punica</taxon>
    </lineage>
</organism>
<keyword evidence="7" id="KW-0547">Nucleotide-binding</keyword>
<dbReference type="InterPro" id="IPR011009">
    <property type="entry name" value="Kinase-like_dom_sf"/>
</dbReference>
<dbReference type="SUPFAM" id="SSF56112">
    <property type="entry name" value="Protein kinase-like (PK-like)"/>
    <property type="match status" value="1"/>
</dbReference>
<comment type="subcellular location">
    <subcellularLocation>
        <location evidence="1">Membrane</location>
        <topology evidence="1">Single-pass membrane protein</topology>
    </subcellularLocation>
</comment>
<gene>
    <name evidence="14" type="ORF">CRG98_016183</name>
</gene>
<dbReference type="PROSITE" id="PS00107">
    <property type="entry name" value="PROTEIN_KINASE_ATP"/>
    <property type="match status" value="1"/>
</dbReference>
<dbReference type="PROSITE" id="PS50011">
    <property type="entry name" value="PROTEIN_KINASE_DOM"/>
    <property type="match status" value="1"/>
</dbReference>
<dbReference type="EC" id="2.7.11.1" evidence="2"/>
<dbReference type="Proteomes" id="UP000233551">
    <property type="component" value="Unassembled WGS sequence"/>
</dbReference>
<evidence type="ECO:0000256" key="8">
    <source>
        <dbReference type="ARBA" id="ARBA00022777"/>
    </source>
</evidence>
<reference evidence="14 15" key="1">
    <citation type="submission" date="2017-11" db="EMBL/GenBank/DDBJ databases">
        <title>De-novo sequencing of pomegranate (Punica granatum L.) genome.</title>
        <authorList>
            <person name="Akparov Z."/>
            <person name="Amiraslanov A."/>
            <person name="Hajiyeva S."/>
            <person name="Abbasov M."/>
            <person name="Kaur K."/>
            <person name="Hamwieh A."/>
            <person name="Solovyev V."/>
            <person name="Salamov A."/>
            <person name="Braich B."/>
            <person name="Kosarev P."/>
            <person name="Mahmoud A."/>
            <person name="Hajiyev E."/>
            <person name="Babayeva S."/>
            <person name="Izzatullayeva V."/>
            <person name="Mammadov A."/>
            <person name="Mammadov A."/>
            <person name="Sharifova S."/>
            <person name="Ojaghi J."/>
            <person name="Eynullazada K."/>
            <person name="Bayramov B."/>
            <person name="Abdulazimova A."/>
            <person name="Shahmuradov I."/>
        </authorList>
    </citation>
    <scope>NUCLEOTIDE SEQUENCE [LARGE SCALE GENOMIC DNA]</scope>
    <source>
        <strain evidence="15">cv. AG2017</strain>
        <tissue evidence="14">Leaf</tissue>
    </source>
</reference>
<evidence type="ECO:0000256" key="3">
    <source>
        <dbReference type="ARBA" id="ARBA00022527"/>
    </source>
</evidence>
<keyword evidence="5" id="KW-0808">Transferase</keyword>
<evidence type="ECO:0000256" key="7">
    <source>
        <dbReference type="ARBA" id="ARBA00022741"/>
    </source>
</evidence>
<dbReference type="InterPro" id="IPR052232">
    <property type="entry name" value="RLK_Ser/Thr-Kinase"/>
</dbReference>
<evidence type="ECO:0000256" key="2">
    <source>
        <dbReference type="ARBA" id="ARBA00012513"/>
    </source>
</evidence>
<keyword evidence="11" id="KW-0472">Membrane</keyword>
<comment type="catalytic activity">
    <reaction evidence="13">
        <text>L-seryl-[protein] + ATP = O-phospho-L-seryl-[protein] + ADP + H(+)</text>
        <dbReference type="Rhea" id="RHEA:17989"/>
        <dbReference type="Rhea" id="RHEA-COMP:9863"/>
        <dbReference type="Rhea" id="RHEA-COMP:11604"/>
        <dbReference type="ChEBI" id="CHEBI:15378"/>
        <dbReference type="ChEBI" id="CHEBI:29999"/>
        <dbReference type="ChEBI" id="CHEBI:30616"/>
        <dbReference type="ChEBI" id="CHEBI:83421"/>
        <dbReference type="ChEBI" id="CHEBI:456216"/>
        <dbReference type="EC" id="2.7.11.1"/>
    </reaction>
</comment>
<dbReference type="FunFam" id="1.10.510.10:FF:000035">
    <property type="entry name" value="Putative receptor-like serine/threonine-protein kinase"/>
    <property type="match status" value="1"/>
</dbReference>
<dbReference type="Gene3D" id="3.30.200.20">
    <property type="entry name" value="Phosphorylase Kinase, domain 1"/>
    <property type="match status" value="1"/>
</dbReference>
<evidence type="ECO:0000256" key="13">
    <source>
        <dbReference type="ARBA" id="ARBA00048679"/>
    </source>
</evidence>
<evidence type="ECO:0000256" key="11">
    <source>
        <dbReference type="ARBA" id="ARBA00023136"/>
    </source>
</evidence>
<evidence type="ECO:0000256" key="10">
    <source>
        <dbReference type="ARBA" id="ARBA00022989"/>
    </source>
</evidence>
<keyword evidence="6" id="KW-0812">Transmembrane</keyword>
<dbReference type="InterPro" id="IPR001245">
    <property type="entry name" value="Ser-Thr/Tyr_kinase_cat_dom"/>
</dbReference>
<evidence type="ECO:0000256" key="1">
    <source>
        <dbReference type="ARBA" id="ARBA00004167"/>
    </source>
</evidence>
<dbReference type="OrthoDB" id="4062651at2759"/>
<keyword evidence="10" id="KW-1133">Transmembrane helix</keyword>
<dbReference type="GO" id="GO:0016020">
    <property type="term" value="C:membrane"/>
    <property type="evidence" value="ECO:0007669"/>
    <property type="project" value="UniProtKB-SubCell"/>
</dbReference>
<comment type="caution">
    <text evidence="14">The sequence shown here is derived from an EMBL/GenBank/DDBJ whole genome shotgun (WGS) entry which is preliminary data.</text>
</comment>
<comment type="catalytic activity">
    <reaction evidence="12">
        <text>L-threonyl-[protein] + ATP = O-phospho-L-threonyl-[protein] + ADP + H(+)</text>
        <dbReference type="Rhea" id="RHEA:46608"/>
        <dbReference type="Rhea" id="RHEA-COMP:11060"/>
        <dbReference type="Rhea" id="RHEA-COMP:11605"/>
        <dbReference type="ChEBI" id="CHEBI:15378"/>
        <dbReference type="ChEBI" id="CHEBI:30013"/>
        <dbReference type="ChEBI" id="CHEBI:30616"/>
        <dbReference type="ChEBI" id="CHEBI:61977"/>
        <dbReference type="ChEBI" id="CHEBI:456216"/>
        <dbReference type="EC" id="2.7.11.1"/>
    </reaction>
</comment>
<keyword evidence="4" id="KW-0597">Phosphoprotein</keyword>
<evidence type="ECO:0000256" key="12">
    <source>
        <dbReference type="ARBA" id="ARBA00047899"/>
    </source>
</evidence>
<evidence type="ECO:0000256" key="4">
    <source>
        <dbReference type="ARBA" id="ARBA00022553"/>
    </source>
</evidence>
<protein>
    <recommendedName>
        <fullName evidence="2">non-specific serine/threonine protein kinase</fullName>
        <ecNumber evidence="2">2.7.11.1</ecNumber>
    </recommendedName>
</protein>
<evidence type="ECO:0000256" key="5">
    <source>
        <dbReference type="ARBA" id="ARBA00022679"/>
    </source>
</evidence>
<dbReference type="STRING" id="22663.A0A2I0K740"/>
<dbReference type="GO" id="GO:0004674">
    <property type="term" value="F:protein serine/threonine kinase activity"/>
    <property type="evidence" value="ECO:0007669"/>
    <property type="project" value="UniProtKB-KW"/>
</dbReference>
<dbReference type="EMBL" id="PGOL01000888">
    <property type="protein sequence ID" value="PKI63516.1"/>
    <property type="molecule type" value="Genomic_DNA"/>
</dbReference>
<evidence type="ECO:0000313" key="14">
    <source>
        <dbReference type="EMBL" id="PKI63516.1"/>
    </source>
</evidence>
<dbReference type="InterPro" id="IPR017441">
    <property type="entry name" value="Protein_kinase_ATP_BS"/>
</dbReference>
<evidence type="ECO:0000256" key="9">
    <source>
        <dbReference type="ARBA" id="ARBA00022840"/>
    </source>
</evidence>
<proteinExistence type="predicted"/>
<keyword evidence="3" id="KW-0723">Serine/threonine-protein kinase</keyword>
<keyword evidence="8" id="KW-0418">Kinase</keyword>
<dbReference type="GO" id="GO:0005524">
    <property type="term" value="F:ATP binding"/>
    <property type="evidence" value="ECO:0007669"/>
    <property type="project" value="UniProtKB-UniRule"/>
</dbReference>